<comment type="caution">
    <text evidence="3">The sequence shown here is derived from an EMBL/GenBank/DDBJ whole genome shotgun (WGS) entry which is preliminary data.</text>
</comment>
<dbReference type="InterPro" id="IPR014710">
    <property type="entry name" value="RmlC-like_jellyroll"/>
</dbReference>
<dbReference type="PANTHER" id="PTHR46797:SF20">
    <property type="entry name" value="BLR4304 PROTEIN"/>
    <property type="match status" value="1"/>
</dbReference>
<accession>A0ABU0FJM5</accession>
<dbReference type="SMART" id="SM00530">
    <property type="entry name" value="HTH_XRE"/>
    <property type="match status" value="1"/>
</dbReference>
<dbReference type="InterPro" id="IPR010982">
    <property type="entry name" value="Lambda_DNA-bd_dom_sf"/>
</dbReference>
<name>A0ABU0FJM5_9HYPH</name>
<dbReference type="Proteomes" id="UP001237448">
    <property type="component" value="Unassembled WGS sequence"/>
</dbReference>
<dbReference type="Gene3D" id="1.10.260.40">
    <property type="entry name" value="lambda repressor-like DNA-binding domains"/>
    <property type="match status" value="1"/>
</dbReference>
<evidence type="ECO:0000259" key="2">
    <source>
        <dbReference type="PROSITE" id="PS50943"/>
    </source>
</evidence>
<dbReference type="CDD" id="cd00093">
    <property type="entry name" value="HTH_XRE"/>
    <property type="match status" value="1"/>
</dbReference>
<keyword evidence="1" id="KW-0238">DNA-binding</keyword>
<feature type="domain" description="HTH cro/C1-type" evidence="2">
    <location>
        <begin position="12"/>
        <end position="66"/>
    </location>
</feature>
<dbReference type="PROSITE" id="PS50943">
    <property type="entry name" value="HTH_CROC1"/>
    <property type="match status" value="1"/>
</dbReference>
<organism evidence="3 4">
    <name type="scientific">Labrys monachus</name>
    <dbReference type="NCBI Taxonomy" id="217067"/>
    <lineage>
        <taxon>Bacteria</taxon>
        <taxon>Pseudomonadati</taxon>
        <taxon>Pseudomonadota</taxon>
        <taxon>Alphaproteobacteria</taxon>
        <taxon>Hyphomicrobiales</taxon>
        <taxon>Xanthobacteraceae</taxon>
        <taxon>Labrys</taxon>
    </lineage>
</organism>
<dbReference type="InterPro" id="IPR050807">
    <property type="entry name" value="TransReg_Diox_bact_type"/>
</dbReference>
<keyword evidence="4" id="KW-1185">Reference proteome</keyword>
<evidence type="ECO:0000313" key="3">
    <source>
        <dbReference type="EMBL" id="MDQ0394813.1"/>
    </source>
</evidence>
<gene>
    <name evidence="3" type="ORF">J3R73_004605</name>
</gene>
<dbReference type="SUPFAM" id="SSF47413">
    <property type="entry name" value="lambda repressor-like DNA-binding domains"/>
    <property type="match status" value="1"/>
</dbReference>
<dbReference type="InterPro" id="IPR011051">
    <property type="entry name" value="RmlC_Cupin_sf"/>
</dbReference>
<reference evidence="3 4" key="1">
    <citation type="submission" date="2023-07" db="EMBL/GenBank/DDBJ databases">
        <title>Genomic Encyclopedia of Type Strains, Phase IV (KMG-IV): sequencing the most valuable type-strain genomes for metagenomic binning, comparative biology and taxonomic classification.</title>
        <authorList>
            <person name="Goeker M."/>
        </authorList>
    </citation>
    <scope>NUCLEOTIDE SEQUENCE [LARGE SCALE GENOMIC DNA]</scope>
    <source>
        <strain evidence="3 4">DSM 5896</strain>
    </source>
</reference>
<evidence type="ECO:0000256" key="1">
    <source>
        <dbReference type="ARBA" id="ARBA00023125"/>
    </source>
</evidence>
<dbReference type="InterPro" id="IPR013096">
    <property type="entry name" value="Cupin_2"/>
</dbReference>
<dbReference type="CDD" id="cd02209">
    <property type="entry name" value="cupin_XRE_C"/>
    <property type="match status" value="1"/>
</dbReference>
<dbReference type="RefSeq" id="WP_307432572.1">
    <property type="nucleotide sequence ID" value="NZ_JAUSVK010000001.1"/>
</dbReference>
<protein>
    <submittedName>
        <fullName evidence="3">Transcriptional regulator with XRE-family HTH domain</fullName>
    </submittedName>
</protein>
<sequence length="224" mass="24393">MDLTSAQIGERLRVLRKERGWTLQELSRRAGVSLSAVSKIENAQVAPTFDTLVKVARGLGLGFDALLDQVSTGEANAPARGGGRLSVTRKNDAVGFSTAMYEYNVHASGLRRKYMTPLIMAVKARRESDATAWSSHEGEEFIFVIKGRIALYTEFYEPVKLDQGDSVYFDSSMSHMFLNIGRGEALMASICYSNAIDRPMLAAGTGGQSILIPGTADAMLDEET</sequence>
<proteinExistence type="predicted"/>
<evidence type="ECO:0000313" key="4">
    <source>
        <dbReference type="Proteomes" id="UP001237448"/>
    </source>
</evidence>
<dbReference type="Pfam" id="PF01381">
    <property type="entry name" value="HTH_3"/>
    <property type="match status" value="1"/>
</dbReference>
<dbReference type="SUPFAM" id="SSF51182">
    <property type="entry name" value="RmlC-like cupins"/>
    <property type="match status" value="1"/>
</dbReference>
<dbReference type="InterPro" id="IPR001387">
    <property type="entry name" value="Cro/C1-type_HTH"/>
</dbReference>
<dbReference type="PANTHER" id="PTHR46797">
    <property type="entry name" value="HTH-TYPE TRANSCRIPTIONAL REGULATOR"/>
    <property type="match status" value="1"/>
</dbReference>
<dbReference type="EMBL" id="JAUSVK010000001">
    <property type="protein sequence ID" value="MDQ0394813.1"/>
    <property type="molecule type" value="Genomic_DNA"/>
</dbReference>
<dbReference type="Gene3D" id="2.60.120.10">
    <property type="entry name" value="Jelly Rolls"/>
    <property type="match status" value="1"/>
</dbReference>
<dbReference type="Pfam" id="PF07883">
    <property type="entry name" value="Cupin_2"/>
    <property type="match status" value="1"/>
</dbReference>